<dbReference type="AlphaFoldDB" id="A0A2V1DLL0"/>
<dbReference type="GO" id="GO:0042276">
    <property type="term" value="P:error-prone translesion synthesis"/>
    <property type="evidence" value="ECO:0007669"/>
    <property type="project" value="TreeGrafter"/>
</dbReference>
<reference evidence="3 4" key="1">
    <citation type="journal article" date="2018" name="Sci. Rep.">
        <title>Comparative genomics provides insights into the lifestyle and reveals functional heterogeneity of dark septate endophytic fungi.</title>
        <authorList>
            <person name="Knapp D.G."/>
            <person name="Nemeth J.B."/>
            <person name="Barry K."/>
            <person name="Hainaut M."/>
            <person name="Henrissat B."/>
            <person name="Johnson J."/>
            <person name="Kuo A."/>
            <person name="Lim J.H.P."/>
            <person name="Lipzen A."/>
            <person name="Nolan M."/>
            <person name="Ohm R.A."/>
            <person name="Tamas L."/>
            <person name="Grigoriev I.V."/>
            <person name="Spatafora J.W."/>
            <person name="Nagy L.G."/>
            <person name="Kovacs G.M."/>
        </authorList>
    </citation>
    <scope>NUCLEOTIDE SEQUENCE [LARGE SCALE GENOMIC DNA]</scope>
    <source>
        <strain evidence="3 4">DSE2036</strain>
    </source>
</reference>
<sequence>MPISESRHSNALGQPALLVPSPRFFDAWNSSSTGHQRAENRLSGSTSWRQSRNLKLGEQYKGGLAGGKRVSDTVGAGSEHFGKDGRRANGTWEKGAKGLREGSQKSLVELWSGVESTRGVVETSRGPDPPRVSEEHTSPSGAEQESSFQSPKCPTPIFEGLCFYVNGSTAPLVSDHHLKHVISLHGGAHSISLTRRTVTHCILGKGCGGGLSASKMQKEIAKTKKKSVRFVTVDWVLSSVKANRRLPETQFSALLPPKPQTSIGGQINKADHG</sequence>
<evidence type="ECO:0000313" key="3">
    <source>
        <dbReference type="EMBL" id="PVH99066.1"/>
    </source>
</evidence>
<evidence type="ECO:0000256" key="1">
    <source>
        <dbReference type="SAM" id="MobiDB-lite"/>
    </source>
</evidence>
<feature type="region of interest" description="Disordered" evidence="1">
    <location>
        <begin position="63"/>
        <end position="100"/>
    </location>
</feature>
<feature type="domain" description="BRCT" evidence="2">
    <location>
        <begin position="153"/>
        <end position="253"/>
    </location>
</feature>
<dbReference type="PANTHER" id="PTHR45990">
    <property type="entry name" value="DNA REPAIR PROTEIN REV1"/>
    <property type="match status" value="1"/>
</dbReference>
<dbReference type="Proteomes" id="UP000244855">
    <property type="component" value="Unassembled WGS sequence"/>
</dbReference>
<dbReference type="OrthoDB" id="427711at2759"/>
<name>A0A2V1DLL0_9PLEO</name>
<dbReference type="Pfam" id="PF16589">
    <property type="entry name" value="BRCT_2"/>
    <property type="match status" value="1"/>
</dbReference>
<dbReference type="GO" id="GO:0005634">
    <property type="term" value="C:nucleus"/>
    <property type="evidence" value="ECO:0007669"/>
    <property type="project" value="TreeGrafter"/>
</dbReference>
<accession>A0A2V1DLL0</accession>
<dbReference type="GO" id="GO:0003887">
    <property type="term" value="F:DNA-directed DNA polymerase activity"/>
    <property type="evidence" value="ECO:0007669"/>
    <property type="project" value="TreeGrafter"/>
</dbReference>
<dbReference type="PROSITE" id="PS50172">
    <property type="entry name" value="BRCT"/>
    <property type="match status" value="1"/>
</dbReference>
<dbReference type="PANTHER" id="PTHR45990:SF1">
    <property type="entry name" value="DNA REPAIR PROTEIN REV1"/>
    <property type="match status" value="1"/>
</dbReference>
<keyword evidence="4" id="KW-1185">Reference proteome</keyword>
<dbReference type="EMBL" id="KZ805400">
    <property type="protein sequence ID" value="PVH99066.1"/>
    <property type="molecule type" value="Genomic_DNA"/>
</dbReference>
<dbReference type="Gene3D" id="3.40.50.10190">
    <property type="entry name" value="BRCT domain"/>
    <property type="match status" value="1"/>
</dbReference>
<dbReference type="SMART" id="SM00292">
    <property type="entry name" value="BRCT"/>
    <property type="match status" value="1"/>
</dbReference>
<dbReference type="GO" id="GO:0017125">
    <property type="term" value="F:deoxycytidyl transferase activity"/>
    <property type="evidence" value="ECO:0007669"/>
    <property type="project" value="TreeGrafter"/>
</dbReference>
<feature type="compositionally biased region" description="Polar residues" evidence="1">
    <location>
        <begin position="138"/>
        <end position="151"/>
    </location>
</feature>
<dbReference type="SUPFAM" id="SSF52113">
    <property type="entry name" value="BRCT domain"/>
    <property type="match status" value="1"/>
</dbReference>
<feature type="region of interest" description="Disordered" evidence="1">
    <location>
        <begin position="118"/>
        <end position="151"/>
    </location>
</feature>
<dbReference type="InterPro" id="IPR036420">
    <property type="entry name" value="BRCT_dom_sf"/>
</dbReference>
<dbReference type="InterPro" id="IPR001357">
    <property type="entry name" value="BRCT_dom"/>
</dbReference>
<evidence type="ECO:0000259" key="2">
    <source>
        <dbReference type="PROSITE" id="PS50172"/>
    </source>
</evidence>
<organism evidence="3 4">
    <name type="scientific">Periconia macrospinosa</name>
    <dbReference type="NCBI Taxonomy" id="97972"/>
    <lineage>
        <taxon>Eukaryota</taxon>
        <taxon>Fungi</taxon>
        <taxon>Dikarya</taxon>
        <taxon>Ascomycota</taxon>
        <taxon>Pezizomycotina</taxon>
        <taxon>Dothideomycetes</taxon>
        <taxon>Pleosporomycetidae</taxon>
        <taxon>Pleosporales</taxon>
        <taxon>Massarineae</taxon>
        <taxon>Periconiaceae</taxon>
        <taxon>Periconia</taxon>
    </lineage>
</organism>
<gene>
    <name evidence="3" type="ORF">DM02DRAFT_529958</name>
</gene>
<dbReference type="GO" id="GO:0070987">
    <property type="term" value="P:error-free translesion synthesis"/>
    <property type="evidence" value="ECO:0007669"/>
    <property type="project" value="TreeGrafter"/>
</dbReference>
<evidence type="ECO:0000313" key="4">
    <source>
        <dbReference type="Proteomes" id="UP000244855"/>
    </source>
</evidence>
<protein>
    <recommendedName>
        <fullName evidence="2">BRCT domain-containing protein</fullName>
    </recommendedName>
</protein>
<proteinExistence type="predicted"/>